<dbReference type="Proteomes" id="UP000059113">
    <property type="component" value="Chromosome"/>
</dbReference>
<evidence type="ECO:0000313" key="1">
    <source>
        <dbReference type="EMBL" id="ANC50310.1"/>
    </source>
</evidence>
<dbReference type="EMBL" id="CP011310">
    <property type="protein sequence ID" value="ANC50310.1"/>
    <property type="molecule type" value="Genomic_DNA"/>
</dbReference>
<dbReference type="KEGG" id="ery:CP97_14624"/>
<name>A0A161IU04_9SPHN</name>
<reference evidence="2" key="2">
    <citation type="submission" date="2015-04" db="EMBL/GenBank/DDBJ databases">
        <title>The complete genome sequence of Erythrobacter sp. s21-N3.</title>
        <authorList>
            <person name="Zhuang L."/>
            <person name="Liu Y."/>
            <person name="Shao Z."/>
        </authorList>
    </citation>
    <scope>NUCLEOTIDE SEQUENCE [LARGE SCALE GENOMIC DNA]</scope>
    <source>
        <strain evidence="2">s21-N3</strain>
    </source>
</reference>
<accession>A0A161IU04</accession>
<proteinExistence type="predicted"/>
<gene>
    <name evidence="1" type="ORF">CP97_14624</name>
</gene>
<dbReference type="AlphaFoldDB" id="A0A161IU04"/>
<dbReference type="STRING" id="1648404.CP97_14624"/>
<sequence>MITTSSRSDSGLIARLASQATKLAMAHAENRLRIRNGDSAHWRDARLLWPLFSRND</sequence>
<keyword evidence="2" id="KW-1185">Reference proteome</keyword>
<protein>
    <submittedName>
        <fullName evidence="1">Uncharacterized protein</fullName>
    </submittedName>
</protein>
<reference evidence="1 2" key="1">
    <citation type="journal article" date="2015" name="Int. J. Syst. Evol. Microbiol.">
        <title>Erythrobacter atlanticus sp. nov., a bacterium from ocean sediment able to degrade polycyclic aromatic hydrocarbons.</title>
        <authorList>
            <person name="Zhuang L."/>
            <person name="Liu Y."/>
            <person name="Wang L."/>
            <person name="Wang W."/>
            <person name="Shao Z."/>
        </authorList>
    </citation>
    <scope>NUCLEOTIDE SEQUENCE [LARGE SCALE GENOMIC DNA]</scope>
    <source>
        <strain evidence="2">s21-N3</strain>
    </source>
</reference>
<organism evidence="1 2">
    <name type="scientific">Aurantiacibacter atlanticus</name>
    <dbReference type="NCBI Taxonomy" id="1648404"/>
    <lineage>
        <taxon>Bacteria</taxon>
        <taxon>Pseudomonadati</taxon>
        <taxon>Pseudomonadota</taxon>
        <taxon>Alphaproteobacteria</taxon>
        <taxon>Sphingomonadales</taxon>
        <taxon>Erythrobacteraceae</taxon>
        <taxon>Aurantiacibacter</taxon>
    </lineage>
</organism>
<evidence type="ECO:0000313" key="2">
    <source>
        <dbReference type="Proteomes" id="UP000059113"/>
    </source>
</evidence>
<dbReference type="RefSeq" id="WP_161485430.1">
    <property type="nucleotide sequence ID" value="NZ_CP011310.1"/>
</dbReference>